<dbReference type="Proteomes" id="UP000268192">
    <property type="component" value="Chromosome"/>
</dbReference>
<feature type="chain" id="PRO_5018756729" description="Lipoprotein" evidence="2">
    <location>
        <begin position="19"/>
        <end position="73"/>
    </location>
</feature>
<feature type="compositionally biased region" description="Basic and acidic residues" evidence="1">
    <location>
        <begin position="49"/>
        <end position="59"/>
    </location>
</feature>
<evidence type="ECO:0000256" key="1">
    <source>
        <dbReference type="SAM" id="MobiDB-lite"/>
    </source>
</evidence>
<evidence type="ECO:0000313" key="4">
    <source>
        <dbReference type="Proteomes" id="UP000268192"/>
    </source>
</evidence>
<organism evidence="3 4">
    <name type="scientific">Georhizobium profundi</name>
    <dbReference type="NCBI Taxonomy" id="2341112"/>
    <lineage>
        <taxon>Bacteria</taxon>
        <taxon>Pseudomonadati</taxon>
        <taxon>Pseudomonadota</taxon>
        <taxon>Alphaproteobacteria</taxon>
        <taxon>Hyphomicrobiales</taxon>
        <taxon>Rhizobiaceae</taxon>
        <taxon>Georhizobium</taxon>
    </lineage>
</organism>
<dbReference type="OrthoDB" id="8084577at2"/>
<protein>
    <recommendedName>
        <fullName evidence="5">Lipoprotein</fullName>
    </recommendedName>
</protein>
<dbReference type="AlphaFoldDB" id="A0A3Q8XNC3"/>
<gene>
    <name evidence="3" type="ORF">D5400_09645</name>
</gene>
<evidence type="ECO:0008006" key="5">
    <source>
        <dbReference type="Google" id="ProtNLM"/>
    </source>
</evidence>
<dbReference type="KEGG" id="abaw:D5400_09645"/>
<reference evidence="3 4" key="1">
    <citation type="submission" date="2018-09" db="EMBL/GenBank/DDBJ databases">
        <title>Marinorhizobium profundi gen. nov., sp. nov., isolated from a deep-sea sediment sample from the New Britain Trench and proposal of Marinorhizobiaceae fam. nov. in the order Rhizobiales of the class Alphaproteobacteria.</title>
        <authorList>
            <person name="Cao J."/>
        </authorList>
    </citation>
    <scope>NUCLEOTIDE SEQUENCE [LARGE SCALE GENOMIC DNA]</scope>
    <source>
        <strain evidence="3 4">WS11</strain>
    </source>
</reference>
<evidence type="ECO:0000256" key="2">
    <source>
        <dbReference type="SAM" id="SignalP"/>
    </source>
</evidence>
<keyword evidence="2" id="KW-0732">Signal</keyword>
<name>A0A3Q8XNC3_9HYPH</name>
<dbReference type="EMBL" id="CP032509">
    <property type="protein sequence ID" value="AZN71494.1"/>
    <property type="molecule type" value="Genomic_DNA"/>
</dbReference>
<feature type="compositionally biased region" description="Polar residues" evidence="1">
    <location>
        <begin position="61"/>
        <end position="73"/>
    </location>
</feature>
<evidence type="ECO:0000313" key="3">
    <source>
        <dbReference type="EMBL" id="AZN71494.1"/>
    </source>
</evidence>
<keyword evidence="4" id="KW-1185">Reference proteome</keyword>
<accession>A0A3Q8XNC3</accession>
<proteinExistence type="predicted"/>
<dbReference type="PROSITE" id="PS51257">
    <property type="entry name" value="PROKAR_LIPOPROTEIN"/>
    <property type="match status" value="1"/>
</dbReference>
<sequence>MKLTIALAALPLVVSGCAATTPPEVTAALSPASAYAVQPLHHHNAIGDYTHRVATDPRPWRNSNDAQAPGGNS</sequence>
<feature type="signal peptide" evidence="2">
    <location>
        <begin position="1"/>
        <end position="18"/>
    </location>
</feature>
<feature type="region of interest" description="Disordered" evidence="1">
    <location>
        <begin position="47"/>
        <end position="73"/>
    </location>
</feature>